<evidence type="ECO:0000256" key="2">
    <source>
        <dbReference type="ARBA" id="ARBA00022695"/>
    </source>
</evidence>
<evidence type="ECO:0000259" key="7">
    <source>
        <dbReference type="Pfam" id="PF00483"/>
    </source>
</evidence>
<evidence type="ECO:0000256" key="5">
    <source>
        <dbReference type="ARBA" id="ARBA00048493"/>
    </source>
</evidence>
<dbReference type="PANTHER" id="PTHR43584:SF3">
    <property type="entry name" value="BIFUNCTIONAL PROTEIN GLMU"/>
    <property type="match status" value="1"/>
</dbReference>
<feature type="domain" description="Nucleotidyl transferase" evidence="7">
    <location>
        <begin position="8"/>
        <end position="235"/>
    </location>
</feature>
<evidence type="ECO:0000256" key="4">
    <source>
        <dbReference type="ARBA" id="ARBA00048247"/>
    </source>
</evidence>
<dbReference type="EMBL" id="MEZT01000019">
    <property type="protein sequence ID" value="OGD56515.1"/>
    <property type="molecule type" value="Genomic_DNA"/>
</dbReference>
<protein>
    <recommendedName>
        <fullName evidence="7">Nucleotidyl transferase domain-containing protein</fullName>
    </recommendedName>
</protein>
<dbReference type="InterPro" id="IPR029044">
    <property type="entry name" value="Nucleotide-diphossugar_trans"/>
</dbReference>
<dbReference type="GO" id="GO:0019134">
    <property type="term" value="F:glucosamine-1-phosphate N-acetyltransferase activity"/>
    <property type="evidence" value="ECO:0007669"/>
    <property type="project" value="UniProtKB-EC"/>
</dbReference>
<reference evidence="8 9" key="1">
    <citation type="journal article" date="2016" name="Nat. Commun.">
        <title>Thousands of microbial genomes shed light on interconnected biogeochemical processes in an aquifer system.</title>
        <authorList>
            <person name="Anantharaman K."/>
            <person name="Brown C.T."/>
            <person name="Hug L.A."/>
            <person name="Sharon I."/>
            <person name="Castelle C.J."/>
            <person name="Probst A.J."/>
            <person name="Thomas B.C."/>
            <person name="Singh A."/>
            <person name="Wilkins M.J."/>
            <person name="Karaoz U."/>
            <person name="Brodie E.L."/>
            <person name="Williams K.H."/>
            <person name="Hubbard S.S."/>
            <person name="Banfield J.F."/>
        </authorList>
    </citation>
    <scope>NUCLEOTIDE SEQUENCE [LARGE SCALE GENOMIC DNA]</scope>
</reference>
<comment type="caution">
    <text evidence="8">The sequence shown here is derived from an EMBL/GenBank/DDBJ whole genome shotgun (WGS) entry which is preliminary data.</text>
</comment>
<comment type="function">
    <text evidence="6">Catalyzes the last two sequential reactions in the de novo biosynthetic pathway for UDP-N-acetylglucosamine (UDP-GlcNAc). The C-terminal domain catalyzes the transfer of acetyl group from acetyl coenzyme A to glucosamine-1-phosphate (GlcN-1-P) to produce N-acetylglucosamine-1-phosphate (GlcNAc-1-P), which is converted into UDP-GlcNAc by the transfer of uridine 5-monophosphate (from uridine 5-triphosphate), a reaction catalyzed by the N-terminal domain.</text>
</comment>
<keyword evidence="1" id="KW-0808">Transferase</keyword>
<dbReference type="AlphaFoldDB" id="A0A1F5DN26"/>
<dbReference type="CDD" id="cd02540">
    <property type="entry name" value="GT2_GlmU_N_bac"/>
    <property type="match status" value="1"/>
</dbReference>
<dbReference type="SUPFAM" id="SSF53448">
    <property type="entry name" value="Nucleotide-diphospho-sugar transferases"/>
    <property type="match status" value="1"/>
</dbReference>
<comment type="catalytic activity">
    <reaction evidence="5">
        <text>N-acetyl-alpha-D-glucosamine 1-phosphate + UTP + H(+) = UDP-N-acetyl-alpha-D-glucosamine + diphosphate</text>
        <dbReference type="Rhea" id="RHEA:13509"/>
        <dbReference type="ChEBI" id="CHEBI:15378"/>
        <dbReference type="ChEBI" id="CHEBI:33019"/>
        <dbReference type="ChEBI" id="CHEBI:46398"/>
        <dbReference type="ChEBI" id="CHEBI:57705"/>
        <dbReference type="ChEBI" id="CHEBI:57776"/>
        <dbReference type="EC" id="2.7.7.23"/>
    </reaction>
</comment>
<dbReference type="InterPro" id="IPR005835">
    <property type="entry name" value="NTP_transferase_dom"/>
</dbReference>
<keyword evidence="3" id="KW-0012">Acyltransferase</keyword>
<evidence type="ECO:0000313" key="8">
    <source>
        <dbReference type="EMBL" id="OGD56515.1"/>
    </source>
</evidence>
<name>A0A1F5DN26_9BACT</name>
<dbReference type="Pfam" id="PF00483">
    <property type="entry name" value="NTP_transferase"/>
    <property type="match status" value="1"/>
</dbReference>
<evidence type="ECO:0000256" key="6">
    <source>
        <dbReference type="ARBA" id="ARBA00049628"/>
    </source>
</evidence>
<accession>A0A1F5DN26</accession>
<comment type="catalytic activity">
    <reaction evidence="4">
        <text>alpha-D-glucosamine 1-phosphate + acetyl-CoA = N-acetyl-alpha-D-glucosamine 1-phosphate + CoA + H(+)</text>
        <dbReference type="Rhea" id="RHEA:13725"/>
        <dbReference type="ChEBI" id="CHEBI:15378"/>
        <dbReference type="ChEBI" id="CHEBI:57287"/>
        <dbReference type="ChEBI" id="CHEBI:57288"/>
        <dbReference type="ChEBI" id="CHEBI:57776"/>
        <dbReference type="ChEBI" id="CHEBI:58516"/>
        <dbReference type="EC" id="2.3.1.157"/>
    </reaction>
</comment>
<evidence type="ECO:0000256" key="3">
    <source>
        <dbReference type="ARBA" id="ARBA00023315"/>
    </source>
</evidence>
<proteinExistence type="predicted"/>
<dbReference type="InterPro" id="IPR050065">
    <property type="entry name" value="GlmU-like"/>
</dbReference>
<keyword evidence="2" id="KW-0548">Nucleotidyltransferase</keyword>
<gene>
    <name evidence="8" type="ORF">A2V71_02460</name>
</gene>
<sequence>MENEKYAAVILGAGKGTRMNKGMASEIPKVMFEILGVPVIKYSVDLIKKAGIEKIVVVVGYKEEMIENYLGNEVEYAEQVEQLGTGHAAMVAKNVLKGKTENLIIFYGDNCLYKPESIKKLIDLYEEPARHVSQGDAGGKKPTIAMLTVEFDDPEFWAFGRIIRDEGNNVIGIVEQKDCTPEQLKIKESNPGFYIFDADWFWENCDKLETKNSQGEYYLTDMIEIAQKQGKKIVATAVSSEDEALGINTPEQLKQAEEVIKRRKSNGDL</sequence>
<organism evidence="8 9">
    <name type="scientific">Candidatus Berkelbacteria bacterium RBG_13_40_8</name>
    <dbReference type="NCBI Taxonomy" id="1797467"/>
    <lineage>
        <taxon>Bacteria</taxon>
        <taxon>Candidatus Berkelbacteria</taxon>
    </lineage>
</organism>
<dbReference type="GO" id="GO:0003977">
    <property type="term" value="F:UDP-N-acetylglucosamine diphosphorylase activity"/>
    <property type="evidence" value="ECO:0007669"/>
    <property type="project" value="UniProtKB-EC"/>
</dbReference>
<evidence type="ECO:0000313" key="9">
    <source>
        <dbReference type="Proteomes" id="UP000178764"/>
    </source>
</evidence>
<dbReference type="PANTHER" id="PTHR43584">
    <property type="entry name" value="NUCLEOTIDYL TRANSFERASE"/>
    <property type="match status" value="1"/>
</dbReference>
<evidence type="ECO:0000256" key="1">
    <source>
        <dbReference type="ARBA" id="ARBA00022679"/>
    </source>
</evidence>
<dbReference type="Proteomes" id="UP000178764">
    <property type="component" value="Unassembled WGS sequence"/>
</dbReference>
<dbReference type="Gene3D" id="3.90.550.10">
    <property type="entry name" value="Spore Coat Polysaccharide Biosynthesis Protein SpsA, Chain A"/>
    <property type="match status" value="1"/>
</dbReference>